<dbReference type="GO" id="GO:0002456">
    <property type="term" value="P:T cell mediated immunity"/>
    <property type="evidence" value="ECO:0007669"/>
    <property type="project" value="TreeGrafter"/>
</dbReference>
<dbReference type="OrthoDB" id="9906515at2759"/>
<keyword evidence="2" id="KW-1003">Cell membrane</keyword>
<evidence type="ECO:0000256" key="9">
    <source>
        <dbReference type="ARBA" id="ARBA00023139"/>
    </source>
</evidence>
<dbReference type="InterPro" id="IPR007110">
    <property type="entry name" value="Ig-like_dom"/>
</dbReference>
<keyword evidence="17" id="KW-1185">Reference proteome</keyword>
<comment type="subcellular location">
    <subcellularLocation>
        <location evidence="1">Cell membrane</location>
        <topology evidence="1">Single-pass type I membrane protein</topology>
    </subcellularLocation>
</comment>
<keyword evidence="8" id="KW-0472">Membrane</keyword>
<dbReference type="SUPFAM" id="SSF48726">
    <property type="entry name" value="Immunoglobulin"/>
    <property type="match status" value="1"/>
</dbReference>
<dbReference type="InterPro" id="IPR013783">
    <property type="entry name" value="Ig-like_fold"/>
</dbReference>
<evidence type="ECO:0000256" key="13">
    <source>
        <dbReference type="ARBA" id="ARBA00023319"/>
    </source>
</evidence>
<dbReference type="GO" id="GO:0009897">
    <property type="term" value="C:external side of plasma membrane"/>
    <property type="evidence" value="ECO:0007669"/>
    <property type="project" value="TreeGrafter"/>
</dbReference>
<evidence type="ECO:0000256" key="1">
    <source>
        <dbReference type="ARBA" id="ARBA00004251"/>
    </source>
</evidence>
<feature type="signal peptide" evidence="14">
    <location>
        <begin position="1"/>
        <end position="22"/>
    </location>
</feature>
<organism evidence="16 17">
    <name type="scientific">Pomatostomus ruficeps</name>
    <name type="common">Chestnut-crowned babbler</name>
    <dbReference type="NCBI Taxonomy" id="9176"/>
    <lineage>
        <taxon>Eukaryota</taxon>
        <taxon>Metazoa</taxon>
        <taxon>Chordata</taxon>
        <taxon>Craniata</taxon>
        <taxon>Vertebrata</taxon>
        <taxon>Euteleostomi</taxon>
        <taxon>Archelosauria</taxon>
        <taxon>Archosauria</taxon>
        <taxon>Dinosauria</taxon>
        <taxon>Saurischia</taxon>
        <taxon>Theropoda</taxon>
        <taxon>Coelurosauria</taxon>
        <taxon>Aves</taxon>
        <taxon>Neognathae</taxon>
        <taxon>Neoaves</taxon>
        <taxon>Telluraves</taxon>
        <taxon>Australaves</taxon>
        <taxon>Passeriformes</taxon>
        <taxon>Sylvioidea</taxon>
        <taxon>Timaliidae</taxon>
        <taxon>Pomatostomus</taxon>
    </lineage>
</organism>
<evidence type="ECO:0000313" key="17">
    <source>
        <dbReference type="Proteomes" id="UP000583496"/>
    </source>
</evidence>
<dbReference type="PANTHER" id="PTHR10441:SF2">
    <property type="entry name" value="T-CELL SURFACE GLYCOPROTEIN CD8 ALPHA CHAIN"/>
    <property type="match status" value="1"/>
</dbReference>
<dbReference type="InterPro" id="IPR013106">
    <property type="entry name" value="Ig_V-set"/>
</dbReference>
<dbReference type="GO" id="GO:0045065">
    <property type="term" value="P:cytotoxic T cell differentiation"/>
    <property type="evidence" value="ECO:0007669"/>
    <property type="project" value="TreeGrafter"/>
</dbReference>
<dbReference type="Gene3D" id="2.60.40.10">
    <property type="entry name" value="Immunoglobulins"/>
    <property type="match status" value="1"/>
</dbReference>
<keyword evidence="11" id="KW-0325">Glycoprotein</keyword>
<evidence type="ECO:0000313" key="16">
    <source>
        <dbReference type="EMBL" id="NXS29542.1"/>
    </source>
</evidence>
<dbReference type="GO" id="GO:0007166">
    <property type="term" value="P:cell surface receptor signaling pathway"/>
    <property type="evidence" value="ECO:0007669"/>
    <property type="project" value="TreeGrafter"/>
</dbReference>
<dbReference type="AlphaFoldDB" id="A0A7L2T6M3"/>
<evidence type="ECO:0000256" key="4">
    <source>
        <dbReference type="ARBA" id="ARBA00022729"/>
    </source>
</evidence>
<dbReference type="PANTHER" id="PTHR10441">
    <property type="entry name" value="CD8 ALPHA CHAIN"/>
    <property type="match status" value="1"/>
</dbReference>
<keyword evidence="12" id="KW-0449">Lipoprotein</keyword>
<dbReference type="InterPro" id="IPR036179">
    <property type="entry name" value="Ig-like_dom_sf"/>
</dbReference>
<gene>
    <name evidence="16" type="primary">Cd8a_0</name>
    <name evidence="16" type="ORF">POSRUF_R04169</name>
</gene>
<evidence type="ECO:0000256" key="5">
    <source>
        <dbReference type="ARBA" id="ARBA00022859"/>
    </source>
</evidence>
<feature type="domain" description="Ig-like" evidence="15">
    <location>
        <begin position="18"/>
        <end position="118"/>
    </location>
</feature>
<dbReference type="Proteomes" id="UP000583496">
    <property type="component" value="Unassembled WGS sequence"/>
</dbReference>
<evidence type="ECO:0000256" key="7">
    <source>
        <dbReference type="ARBA" id="ARBA00023130"/>
    </source>
</evidence>
<keyword evidence="3" id="KW-0812">Transmembrane</keyword>
<dbReference type="Pfam" id="PF07686">
    <property type="entry name" value="V-set"/>
    <property type="match status" value="1"/>
</dbReference>
<keyword evidence="7" id="KW-1064">Adaptive immunity</keyword>
<evidence type="ECO:0000256" key="6">
    <source>
        <dbReference type="ARBA" id="ARBA00022989"/>
    </source>
</evidence>
<name>A0A7L2T6M3_POMRU</name>
<keyword evidence="10" id="KW-1015">Disulfide bond</keyword>
<dbReference type="PROSITE" id="PS50835">
    <property type="entry name" value="IG_LIKE"/>
    <property type="match status" value="1"/>
</dbReference>
<evidence type="ECO:0000256" key="8">
    <source>
        <dbReference type="ARBA" id="ARBA00023136"/>
    </source>
</evidence>
<feature type="non-terminal residue" evidence="16">
    <location>
        <position position="136"/>
    </location>
</feature>
<dbReference type="EMBL" id="VYZT01019165">
    <property type="protein sequence ID" value="NXS29542.1"/>
    <property type="molecule type" value="Genomic_DNA"/>
</dbReference>
<comment type="caution">
    <text evidence="16">The sequence shown here is derived from an EMBL/GenBank/DDBJ whole genome shotgun (WGS) entry which is preliminary data.</text>
</comment>
<keyword evidence="5" id="KW-0391">Immunity</keyword>
<accession>A0A7L2T6M3</accession>
<protein>
    <submittedName>
        <fullName evidence="16">CD8A protein</fullName>
    </submittedName>
</protein>
<keyword evidence="13" id="KW-0393">Immunoglobulin domain</keyword>
<evidence type="ECO:0000256" key="12">
    <source>
        <dbReference type="ARBA" id="ARBA00023288"/>
    </source>
</evidence>
<keyword evidence="6" id="KW-1133">Transmembrane helix</keyword>
<proteinExistence type="predicted"/>
<dbReference type="InterPro" id="IPR015468">
    <property type="entry name" value="CD8_asu"/>
</dbReference>
<reference evidence="16 17" key="1">
    <citation type="submission" date="2019-09" db="EMBL/GenBank/DDBJ databases">
        <title>Bird 10,000 Genomes (B10K) Project - Family phase.</title>
        <authorList>
            <person name="Zhang G."/>
        </authorList>
    </citation>
    <scope>NUCLEOTIDE SEQUENCE [LARGE SCALE GENOMIC DNA]</scope>
    <source>
        <strain evidence="16">B10K-DU-002-71</strain>
        <tissue evidence="16">Muscle</tissue>
    </source>
</reference>
<sequence>MDSSPALLLLLALGLCCPGIHGSQAEKRFMQYRTIRYLQLGAQLDLTCHISGEDTGVIWVHQHNVETFKFIVFISPLSGTTFEGNQKTSRHFEARKEDVSYHLVVKSFTQQDEGSYFCIKYINKQLYFSPGQPAFL</sequence>
<evidence type="ECO:0000256" key="10">
    <source>
        <dbReference type="ARBA" id="ARBA00023157"/>
    </source>
</evidence>
<evidence type="ECO:0000256" key="14">
    <source>
        <dbReference type="SAM" id="SignalP"/>
    </source>
</evidence>
<keyword evidence="9" id="KW-0564">Palmitate</keyword>
<evidence type="ECO:0000256" key="2">
    <source>
        <dbReference type="ARBA" id="ARBA00022475"/>
    </source>
</evidence>
<keyword evidence="4 14" id="KW-0732">Signal</keyword>
<feature type="chain" id="PRO_5029786293" evidence="14">
    <location>
        <begin position="23"/>
        <end position="136"/>
    </location>
</feature>
<evidence type="ECO:0000259" key="15">
    <source>
        <dbReference type="PROSITE" id="PS50835"/>
    </source>
</evidence>
<evidence type="ECO:0000256" key="3">
    <source>
        <dbReference type="ARBA" id="ARBA00022692"/>
    </source>
</evidence>
<evidence type="ECO:0000256" key="11">
    <source>
        <dbReference type="ARBA" id="ARBA00023180"/>
    </source>
</evidence>
<feature type="non-terminal residue" evidence="16">
    <location>
        <position position="1"/>
    </location>
</feature>